<gene>
    <name evidence="3" type="ORF">POG00_10645</name>
</gene>
<proteinExistence type="inferred from homology"/>
<comment type="similarity">
    <text evidence="1">Belongs to the phosphohexose mutase family.</text>
</comment>
<sequence>MGKYFGTDGVRGRANEGLTLEMSIKIGQYLGWYYGKEKHARILIGKDTRLSG</sequence>
<name>A0AAW6FSR6_9FIRM</name>
<evidence type="ECO:0000313" key="3">
    <source>
        <dbReference type="EMBL" id="MDC0829153.1"/>
    </source>
</evidence>
<organism evidence="3 4">
    <name type="scientific">Faecalitalea cylindroides</name>
    <dbReference type="NCBI Taxonomy" id="39483"/>
    <lineage>
        <taxon>Bacteria</taxon>
        <taxon>Bacillati</taxon>
        <taxon>Bacillota</taxon>
        <taxon>Erysipelotrichia</taxon>
        <taxon>Erysipelotrichales</taxon>
        <taxon>Erysipelotrichaceae</taxon>
        <taxon>Faecalitalea</taxon>
    </lineage>
</organism>
<dbReference type="GO" id="GO:0005975">
    <property type="term" value="P:carbohydrate metabolic process"/>
    <property type="evidence" value="ECO:0007669"/>
    <property type="project" value="InterPro"/>
</dbReference>
<dbReference type="Pfam" id="PF02878">
    <property type="entry name" value="PGM_PMM_I"/>
    <property type="match status" value="1"/>
</dbReference>
<dbReference type="AlphaFoldDB" id="A0AAW6FSR6"/>
<dbReference type="InterPro" id="IPR016055">
    <property type="entry name" value="A-D-PHexomutase_a/b/a-I/II/III"/>
</dbReference>
<feature type="non-terminal residue" evidence="3">
    <location>
        <position position="52"/>
    </location>
</feature>
<evidence type="ECO:0000256" key="1">
    <source>
        <dbReference type="ARBA" id="ARBA00010231"/>
    </source>
</evidence>
<comment type="caution">
    <text evidence="3">The sequence shown here is derived from an EMBL/GenBank/DDBJ whole genome shotgun (WGS) entry which is preliminary data.</text>
</comment>
<reference evidence="3" key="1">
    <citation type="submission" date="2023-01" db="EMBL/GenBank/DDBJ databases">
        <title>Human gut microbiome strain richness.</title>
        <authorList>
            <person name="Chen-Liaw A."/>
        </authorList>
    </citation>
    <scope>NUCLEOTIDE SEQUENCE</scope>
    <source>
        <strain evidence="3">D55st1_G4_D55t1_190419</strain>
    </source>
</reference>
<feature type="domain" description="Alpha-D-phosphohexomutase alpha/beta/alpha" evidence="2">
    <location>
        <begin position="3"/>
        <end position="52"/>
    </location>
</feature>
<dbReference type="Proteomes" id="UP001220658">
    <property type="component" value="Unassembled WGS sequence"/>
</dbReference>
<dbReference type="Gene3D" id="3.40.120.10">
    <property type="entry name" value="Alpha-D-Glucose-1,6-Bisphosphate, subunit A, domain 3"/>
    <property type="match status" value="1"/>
</dbReference>
<dbReference type="GO" id="GO:0016868">
    <property type="term" value="F:intramolecular phosphotransferase activity"/>
    <property type="evidence" value="ECO:0007669"/>
    <property type="project" value="InterPro"/>
</dbReference>
<dbReference type="InterPro" id="IPR005844">
    <property type="entry name" value="A-D-PHexomutase_a/b/a-I"/>
</dbReference>
<evidence type="ECO:0000313" key="4">
    <source>
        <dbReference type="Proteomes" id="UP001220658"/>
    </source>
</evidence>
<dbReference type="SUPFAM" id="SSF53738">
    <property type="entry name" value="Phosphoglucomutase, first 3 domains"/>
    <property type="match status" value="1"/>
</dbReference>
<protein>
    <submittedName>
        <fullName evidence="3">Phosphoglucosamine mutase</fullName>
    </submittedName>
</protein>
<evidence type="ECO:0000259" key="2">
    <source>
        <dbReference type="Pfam" id="PF02878"/>
    </source>
</evidence>
<accession>A0AAW6FSR6</accession>
<dbReference type="EMBL" id="JAQNCK010000038">
    <property type="protein sequence ID" value="MDC0829153.1"/>
    <property type="molecule type" value="Genomic_DNA"/>
</dbReference>